<dbReference type="AlphaFoldDB" id="A0AA36CFF8"/>
<keyword evidence="1" id="KW-0812">Transmembrane</keyword>
<name>A0AA36CFF8_9BILA</name>
<gene>
    <name evidence="2" type="ORF">MSPICULIGERA_LOCUS5703</name>
</gene>
<keyword evidence="1" id="KW-0472">Membrane</keyword>
<keyword evidence="3" id="KW-1185">Reference proteome</keyword>
<accession>A0AA36CFF8</accession>
<reference evidence="2" key="1">
    <citation type="submission" date="2023-06" db="EMBL/GenBank/DDBJ databases">
        <authorList>
            <person name="Delattre M."/>
        </authorList>
    </citation>
    <scope>NUCLEOTIDE SEQUENCE</scope>
    <source>
        <strain evidence="2">AF72</strain>
    </source>
</reference>
<sequence>MAKLCHQPCTFAMRLPKDSNNRAIFAHRGVRALGCEDMYAHWEHFTEPHIRKHKYCILVGGGAEKELRCHCEPRYCNQVIEEWSEGHLLSFQNGTLKGDYLEYLFLNQNQLDEKIETRPKPFKVTVPQREPKSLVNTTTSPTENSGTLQLENITFSTQLQETTVTAEQQKEFLPKGSTTDATIHTPLPVYVLPADRELHGRSVDIPGVTTTFTSPSTTTTTTEDPIFELNGIRTATVVSWFDEEGAEFVEGPEEKVDEILDRLTSDPSTPEPTKVVAWISTEHDDYDDDLLEPEPSEEPWITTLVTIGLLLLLLLLATLIYCVYRSCRRSRNEEVSAEKKQLVRDEIVVEHGTRDGGNVNFLRKTVKPLHTDTPKSRFQLPEPDEELPAKEFDSKPENLRVRATMPELDVSDFTEPPSIFRDAIAPPALLNSGGTENPFLKPFATAPLSSPEFDESPDPLAVRVVRIERQLPTRLSTRISHFIDTDV</sequence>
<organism evidence="2 3">
    <name type="scientific">Mesorhabditis spiculigera</name>
    <dbReference type="NCBI Taxonomy" id="96644"/>
    <lineage>
        <taxon>Eukaryota</taxon>
        <taxon>Metazoa</taxon>
        <taxon>Ecdysozoa</taxon>
        <taxon>Nematoda</taxon>
        <taxon>Chromadorea</taxon>
        <taxon>Rhabditida</taxon>
        <taxon>Rhabditina</taxon>
        <taxon>Rhabditomorpha</taxon>
        <taxon>Rhabditoidea</taxon>
        <taxon>Rhabditidae</taxon>
        <taxon>Mesorhabditinae</taxon>
        <taxon>Mesorhabditis</taxon>
    </lineage>
</organism>
<keyword evidence="1" id="KW-1133">Transmembrane helix</keyword>
<feature type="transmembrane region" description="Helical" evidence="1">
    <location>
        <begin position="300"/>
        <end position="324"/>
    </location>
</feature>
<dbReference type="EMBL" id="CATQJA010001410">
    <property type="protein sequence ID" value="CAJ0567140.1"/>
    <property type="molecule type" value="Genomic_DNA"/>
</dbReference>
<evidence type="ECO:0000313" key="3">
    <source>
        <dbReference type="Proteomes" id="UP001177023"/>
    </source>
</evidence>
<feature type="non-terminal residue" evidence="2">
    <location>
        <position position="487"/>
    </location>
</feature>
<dbReference type="Proteomes" id="UP001177023">
    <property type="component" value="Unassembled WGS sequence"/>
</dbReference>
<protein>
    <submittedName>
        <fullName evidence="2">Uncharacterized protein</fullName>
    </submittedName>
</protein>
<evidence type="ECO:0000313" key="2">
    <source>
        <dbReference type="EMBL" id="CAJ0567140.1"/>
    </source>
</evidence>
<evidence type="ECO:0000256" key="1">
    <source>
        <dbReference type="SAM" id="Phobius"/>
    </source>
</evidence>
<proteinExistence type="predicted"/>
<comment type="caution">
    <text evidence="2">The sequence shown here is derived from an EMBL/GenBank/DDBJ whole genome shotgun (WGS) entry which is preliminary data.</text>
</comment>